<dbReference type="InterPro" id="IPR005829">
    <property type="entry name" value="Sugar_transporter_CS"/>
</dbReference>
<dbReference type="PROSITE" id="PS50850">
    <property type="entry name" value="MFS"/>
    <property type="match status" value="1"/>
</dbReference>
<name>A0ABW4MYT3_9CAUL</name>
<dbReference type="InterPro" id="IPR020846">
    <property type="entry name" value="MFS_dom"/>
</dbReference>
<evidence type="ECO:0000313" key="10">
    <source>
        <dbReference type="Proteomes" id="UP001597237"/>
    </source>
</evidence>
<dbReference type="Proteomes" id="UP001597237">
    <property type="component" value="Unassembled WGS sequence"/>
</dbReference>
<evidence type="ECO:0000256" key="3">
    <source>
        <dbReference type="ARBA" id="ARBA00022475"/>
    </source>
</evidence>
<dbReference type="SUPFAM" id="SSF103473">
    <property type="entry name" value="MFS general substrate transporter"/>
    <property type="match status" value="1"/>
</dbReference>
<feature type="transmembrane region" description="Helical" evidence="7">
    <location>
        <begin position="248"/>
        <end position="268"/>
    </location>
</feature>
<dbReference type="PROSITE" id="PS00217">
    <property type="entry name" value="SUGAR_TRANSPORT_2"/>
    <property type="match status" value="1"/>
</dbReference>
<gene>
    <name evidence="9" type="ORF">ACFSC0_06305</name>
</gene>
<dbReference type="InterPro" id="IPR005828">
    <property type="entry name" value="MFS_sugar_transport-like"/>
</dbReference>
<dbReference type="PANTHER" id="PTHR43045">
    <property type="entry name" value="SHIKIMATE TRANSPORTER"/>
    <property type="match status" value="1"/>
</dbReference>
<feature type="transmembrane region" description="Helical" evidence="7">
    <location>
        <begin position="58"/>
        <end position="81"/>
    </location>
</feature>
<keyword evidence="3" id="KW-1003">Cell membrane</keyword>
<keyword evidence="4 7" id="KW-0812">Transmembrane</keyword>
<proteinExistence type="predicted"/>
<evidence type="ECO:0000313" key="9">
    <source>
        <dbReference type="EMBL" id="MFD1783000.1"/>
    </source>
</evidence>
<feature type="transmembrane region" description="Helical" evidence="7">
    <location>
        <begin position="159"/>
        <end position="181"/>
    </location>
</feature>
<evidence type="ECO:0000256" key="7">
    <source>
        <dbReference type="SAM" id="Phobius"/>
    </source>
</evidence>
<dbReference type="InterPro" id="IPR036259">
    <property type="entry name" value="MFS_trans_sf"/>
</dbReference>
<dbReference type="Gene3D" id="1.20.1250.20">
    <property type="entry name" value="MFS general substrate transporter like domains"/>
    <property type="match status" value="2"/>
</dbReference>
<keyword evidence="6 7" id="KW-0472">Membrane</keyword>
<keyword evidence="2" id="KW-0813">Transport</keyword>
<feature type="transmembrane region" description="Helical" evidence="7">
    <location>
        <begin position="93"/>
        <end position="111"/>
    </location>
</feature>
<protein>
    <submittedName>
        <fullName evidence="9">MFS transporter</fullName>
    </submittedName>
</protein>
<evidence type="ECO:0000256" key="6">
    <source>
        <dbReference type="ARBA" id="ARBA00023136"/>
    </source>
</evidence>
<feature type="transmembrane region" description="Helical" evidence="7">
    <location>
        <begin position="455"/>
        <end position="474"/>
    </location>
</feature>
<feature type="domain" description="Major facilitator superfamily (MFS) profile" evidence="8">
    <location>
        <begin position="21"/>
        <end position="548"/>
    </location>
</feature>
<dbReference type="RefSeq" id="WP_377282476.1">
    <property type="nucleotide sequence ID" value="NZ_JBHRSI010000007.1"/>
</dbReference>
<evidence type="ECO:0000256" key="2">
    <source>
        <dbReference type="ARBA" id="ARBA00022448"/>
    </source>
</evidence>
<evidence type="ECO:0000256" key="1">
    <source>
        <dbReference type="ARBA" id="ARBA00004651"/>
    </source>
</evidence>
<feature type="transmembrane region" description="Helical" evidence="7">
    <location>
        <begin position="193"/>
        <end position="214"/>
    </location>
</feature>
<keyword evidence="5 7" id="KW-1133">Transmembrane helix</keyword>
<dbReference type="Pfam" id="PF00083">
    <property type="entry name" value="Sugar_tr"/>
    <property type="match status" value="2"/>
</dbReference>
<feature type="transmembrane region" description="Helical" evidence="7">
    <location>
        <begin position="123"/>
        <end position="147"/>
    </location>
</feature>
<dbReference type="PANTHER" id="PTHR43045:SF7">
    <property type="entry name" value="MAJOR FACILITATOR SUPERFAMILY TRANSPORTER"/>
    <property type="match status" value="1"/>
</dbReference>
<feature type="transmembrane region" description="Helical" evidence="7">
    <location>
        <begin position="495"/>
        <end position="520"/>
    </location>
</feature>
<accession>A0ABW4MYT3</accession>
<organism evidence="9 10">
    <name type="scientific">Phenylobacterium terrae</name>
    <dbReference type="NCBI Taxonomy" id="2665495"/>
    <lineage>
        <taxon>Bacteria</taxon>
        <taxon>Pseudomonadati</taxon>
        <taxon>Pseudomonadota</taxon>
        <taxon>Alphaproteobacteria</taxon>
        <taxon>Caulobacterales</taxon>
        <taxon>Caulobacteraceae</taxon>
        <taxon>Phenylobacterium</taxon>
    </lineage>
</organism>
<reference evidence="10" key="1">
    <citation type="journal article" date="2019" name="Int. J. Syst. Evol. Microbiol.">
        <title>The Global Catalogue of Microorganisms (GCM) 10K type strain sequencing project: providing services to taxonomists for standard genome sequencing and annotation.</title>
        <authorList>
            <consortium name="The Broad Institute Genomics Platform"/>
            <consortium name="The Broad Institute Genome Sequencing Center for Infectious Disease"/>
            <person name="Wu L."/>
            <person name="Ma J."/>
        </authorList>
    </citation>
    <scope>NUCLEOTIDE SEQUENCE [LARGE SCALE GENOMIC DNA]</scope>
    <source>
        <strain evidence="10">DFY28</strain>
    </source>
</reference>
<evidence type="ECO:0000259" key="8">
    <source>
        <dbReference type="PROSITE" id="PS50850"/>
    </source>
</evidence>
<evidence type="ECO:0000256" key="4">
    <source>
        <dbReference type="ARBA" id="ARBA00022692"/>
    </source>
</evidence>
<sequence>MAEAVGAEGAQPKATTPMRTVVVASSAGTAFEWYDFFIFGTLASLISRNFFAGLTDTAGLVAALALFGAGFAFRPLGALVFGRMGDKVGRKAAFLITVTLMGGATFAIGLLPTYEQAGMIGPILLIILRILQGLALGGEYGGAAIYVAEHAPPNRRAEFTGWIQTSAAFGLVGALLVILVTRTILGEAAFAAWGWRIPFLVSAGLLAISIFMRLKLSESPSFQKLKAAGEETKAPFREAFGRWSNLKIVLLALFAFMSAQGAVWYTAFFYVQVFMERFIKIDPATVNGLMIAATIVSAPLYVFFAWLSDRVGRKWVMWFGMTLALVAYFPAFQGLAQMGNPAIAEAQAARPVVVIADPESCSLQFDPVGKASFVSSCDIAKSTLANAGVSYENREALPGSPARVLVGTTEVVSVEGRALAPDQLKAAKAKVEADIKAALVANGYPAAADPERVNIAGVFAILMVFVIAATALYGPMAATLVELFPTRIRYTALSLPYHIGTGWVGGFVPFSAFAIVTATGDIYSGLWYPFIFTAISVVITLFFLPETKGRSID</sequence>
<feature type="transmembrane region" description="Helical" evidence="7">
    <location>
        <begin position="526"/>
        <end position="544"/>
    </location>
</feature>
<feature type="transmembrane region" description="Helical" evidence="7">
    <location>
        <begin position="288"/>
        <end position="308"/>
    </location>
</feature>
<comment type="caution">
    <text evidence="9">The sequence shown here is derived from an EMBL/GenBank/DDBJ whole genome shotgun (WGS) entry which is preliminary data.</text>
</comment>
<keyword evidence="10" id="KW-1185">Reference proteome</keyword>
<feature type="transmembrane region" description="Helical" evidence="7">
    <location>
        <begin position="315"/>
        <end position="332"/>
    </location>
</feature>
<evidence type="ECO:0000256" key="5">
    <source>
        <dbReference type="ARBA" id="ARBA00022989"/>
    </source>
</evidence>
<feature type="transmembrane region" description="Helical" evidence="7">
    <location>
        <begin position="21"/>
        <end position="46"/>
    </location>
</feature>
<dbReference type="EMBL" id="JBHUEY010000001">
    <property type="protein sequence ID" value="MFD1783000.1"/>
    <property type="molecule type" value="Genomic_DNA"/>
</dbReference>
<comment type="subcellular location">
    <subcellularLocation>
        <location evidence="1">Cell membrane</location>
        <topology evidence="1">Multi-pass membrane protein</topology>
    </subcellularLocation>
</comment>